<feature type="transmembrane region" description="Helical" evidence="2">
    <location>
        <begin position="80"/>
        <end position="101"/>
    </location>
</feature>
<dbReference type="AlphaFoldDB" id="A0A409XU05"/>
<keyword evidence="2" id="KW-0812">Transmembrane</keyword>
<feature type="transmembrane region" description="Helical" evidence="2">
    <location>
        <begin position="214"/>
        <end position="233"/>
    </location>
</feature>
<feature type="domain" description="DUF6533" evidence="3">
    <location>
        <begin position="36"/>
        <end position="78"/>
    </location>
</feature>
<keyword evidence="2" id="KW-1133">Transmembrane helix</keyword>
<feature type="transmembrane region" description="Helical" evidence="2">
    <location>
        <begin position="239"/>
        <end position="259"/>
    </location>
</feature>
<feature type="transmembrane region" description="Helical" evidence="2">
    <location>
        <begin position="153"/>
        <end position="176"/>
    </location>
</feature>
<feature type="region of interest" description="Disordered" evidence="1">
    <location>
        <begin position="304"/>
        <end position="326"/>
    </location>
</feature>
<dbReference type="OrthoDB" id="3038990at2759"/>
<name>A0A409XU05_PSICY</name>
<keyword evidence="2" id="KW-0472">Membrane</keyword>
<protein>
    <recommendedName>
        <fullName evidence="3">DUF6533 domain-containing protein</fullName>
    </recommendedName>
</protein>
<evidence type="ECO:0000256" key="2">
    <source>
        <dbReference type="SAM" id="Phobius"/>
    </source>
</evidence>
<feature type="transmembrane region" description="Helical" evidence="2">
    <location>
        <begin position="113"/>
        <end position="133"/>
    </location>
</feature>
<comment type="caution">
    <text evidence="4">The sequence shown here is derived from an EMBL/GenBank/DDBJ whole genome shotgun (WGS) entry which is preliminary data.</text>
</comment>
<evidence type="ECO:0000259" key="3">
    <source>
        <dbReference type="Pfam" id="PF20151"/>
    </source>
</evidence>
<dbReference type="Proteomes" id="UP000283269">
    <property type="component" value="Unassembled WGS sequence"/>
</dbReference>
<evidence type="ECO:0000256" key="1">
    <source>
        <dbReference type="SAM" id="MobiDB-lite"/>
    </source>
</evidence>
<dbReference type="InterPro" id="IPR045340">
    <property type="entry name" value="DUF6533"/>
</dbReference>
<proteinExistence type="predicted"/>
<dbReference type="InParanoid" id="A0A409XU05"/>
<dbReference type="STRING" id="93625.A0A409XU05"/>
<dbReference type="Pfam" id="PF20151">
    <property type="entry name" value="DUF6533"/>
    <property type="match status" value="1"/>
</dbReference>
<gene>
    <name evidence="4" type="ORF">CVT25_006870</name>
</gene>
<dbReference type="EMBL" id="NHYD01000425">
    <property type="protein sequence ID" value="PPQ94210.1"/>
    <property type="molecule type" value="Genomic_DNA"/>
</dbReference>
<sequence>MVARSGMAATSPTRVALPTAFIDDPVAAYKLAIGTYFTVGSLSVFVWDSFYNLEHDFQLVRVRGWSVPSAIYFVSRVSTWAFAMLETILLTSTMLLSYFRVCAIWNRNTTLKHLFGILWLFGVCGGLTSAAGIVSKHYGGSPYCTESVAGEFVSAAVIGPMVNHLAVFLAITYGVCKICAENHDRLTIRAGYRVFVLGESLPTFSKAVLQSCQLCYLAATVAGIIAVVWFYVFASSSSYRLAMFVPYAVTVNIMFSWVFRRAKLGMCAAAMGPEPSTRGGVAAAAAPRQSDIIEMHPDFSATDPDMDADSYAKNNHGDGGLGLKRSVTPSSHVEIEVNRVVEYKHDYPNLEEGRKGNPIDLTFQSFVI</sequence>
<evidence type="ECO:0000313" key="5">
    <source>
        <dbReference type="Proteomes" id="UP000283269"/>
    </source>
</evidence>
<keyword evidence="5" id="KW-1185">Reference proteome</keyword>
<accession>A0A409XU05</accession>
<reference evidence="4 5" key="1">
    <citation type="journal article" date="2018" name="Evol. Lett.">
        <title>Horizontal gene cluster transfer increased hallucinogenic mushroom diversity.</title>
        <authorList>
            <person name="Reynolds H.T."/>
            <person name="Vijayakumar V."/>
            <person name="Gluck-Thaler E."/>
            <person name="Korotkin H.B."/>
            <person name="Matheny P.B."/>
            <person name="Slot J.C."/>
        </authorList>
    </citation>
    <scope>NUCLEOTIDE SEQUENCE [LARGE SCALE GENOMIC DNA]</scope>
    <source>
        <strain evidence="4 5">2631</strain>
    </source>
</reference>
<organism evidence="4 5">
    <name type="scientific">Psilocybe cyanescens</name>
    <dbReference type="NCBI Taxonomy" id="93625"/>
    <lineage>
        <taxon>Eukaryota</taxon>
        <taxon>Fungi</taxon>
        <taxon>Dikarya</taxon>
        <taxon>Basidiomycota</taxon>
        <taxon>Agaricomycotina</taxon>
        <taxon>Agaricomycetes</taxon>
        <taxon>Agaricomycetidae</taxon>
        <taxon>Agaricales</taxon>
        <taxon>Agaricineae</taxon>
        <taxon>Strophariaceae</taxon>
        <taxon>Psilocybe</taxon>
    </lineage>
</organism>
<evidence type="ECO:0000313" key="4">
    <source>
        <dbReference type="EMBL" id="PPQ94210.1"/>
    </source>
</evidence>